<dbReference type="InterPro" id="IPR019831">
    <property type="entry name" value="Mn/Fe_SOD_N"/>
</dbReference>
<evidence type="ECO:0000256" key="3">
    <source>
        <dbReference type="ARBA" id="ARBA00022723"/>
    </source>
</evidence>
<dbReference type="PANTHER" id="PTHR43595:SF2">
    <property type="entry name" value="SMALL RIBOSOMAL SUBUNIT PROTEIN MS42"/>
    <property type="match status" value="1"/>
</dbReference>
<dbReference type="Gene3D" id="1.10.287.990">
    <property type="entry name" value="Fe,Mn superoxide dismutase (SOD) domain"/>
    <property type="match status" value="1"/>
</dbReference>
<dbReference type="EMBL" id="JAHQCW010000015">
    <property type="protein sequence ID" value="MBU9736995.1"/>
    <property type="molecule type" value="Genomic_DNA"/>
</dbReference>
<dbReference type="PIRSF" id="PIRSF000349">
    <property type="entry name" value="SODismutase"/>
    <property type="match status" value="1"/>
</dbReference>
<evidence type="ECO:0000256" key="2">
    <source>
        <dbReference type="ARBA" id="ARBA00012682"/>
    </source>
</evidence>
<comment type="similarity">
    <text evidence="1 6">Belongs to the iron/manganese superoxide dismutase family.</text>
</comment>
<gene>
    <name evidence="9" type="ORF">KTH89_10625</name>
</gene>
<dbReference type="PRINTS" id="PR01703">
    <property type="entry name" value="MNSODISMTASE"/>
</dbReference>
<dbReference type="SUPFAM" id="SSF54719">
    <property type="entry name" value="Fe,Mn superoxide dismutase (SOD), C-terminal domain"/>
    <property type="match status" value="1"/>
</dbReference>
<evidence type="ECO:0000313" key="9">
    <source>
        <dbReference type="EMBL" id="MBU9736995.1"/>
    </source>
</evidence>
<evidence type="ECO:0000256" key="5">
    <source>
        <dbReference type="PIRSR" id="PIRSR000349-1"/>
    </source>
</evidence>
<feature type="binding site" evidence="5">
    <location>
        <position position="173"/>
    </location>
    <ligand>
        <name>Mn(2+)</name>
        <dbReference type="ChEBI" id="CHEBI:29035"/>
    </ligand>
</feature>
<dbReference type="InterPro" id="IPR019832">
    <property type="entry name" value="Mn/Fe_SOD_C"/>
</dbReference>
<feature type="domain" description="Manganese/iron superoxide dismutase N-terminal" evidence="7">
    <location>
        <begin position="8"/>
        <end position="94"/>
    </location>
</feature>
<protein>
    <recommendedName>
        <fullName evidence="2 6">Superoxide dismutase</fullName>
        <ecNumber evidence="2 6">1.15.1.1</ecNumber>
    </recommendedName>
</protein>
<feature type="domain" description="Manganese/iron superoxide dismutase C-terminal" evidence="8">
    <location>
        <begin position="101"/>
        <end position="202"/>
    </location>
</feature>
<name>A0A949NI10_9FIRM</name>
<dbReference type="InterPro" id="IPR036324">
    <property type="entry name" value="Mn/Fe_SOD_N_sf"/>
</dbReference>
<dbReference type="Pfam" id="PF02777">
    <property type="entry name" value="Sod_Fe_C"/>
    <property type="match status" value="1"/>
</dbReference>
<keyword evidence="4 6" id="KW-0560">Oxidoreductase</keyword>
<reference evidence="9" key="1">
    <citation type="submission" date="2021-06" db="EMBL/GenBank/DDBJ databases">
        <title>Description of novel taxa of the family Lachnospiraceae.</title>
        <authorList>
            <person name="Chaplin A.V."/>
            <person name="Sokolova S.R."/>
            <person name="Pikina A.P."/>
            <person name="Korzhanova M."/>
            <person name="Belova V."/>
            <person name="Korostin D."/>
            <person name="Efimov B.A."/>
        </authorList>
    </citation>
    <scope>NUCLEOTIDE SEQUENCE</scope>
    <source>
        <strain evidence="9">ASD5720</strain>
    </source>
</reference>
<dbReference type="FunFam" id="3.55.40.20:FF:000004">
    <property type="entry name" value="Superoxide dismutase [Fe]"/>
    <property type="match status" value="1"/>
</dbReference>
<comment type="caution">
    <text evidence="9">The sequence shown here is derived from an EMBL/GenBank/DDBJ whole genome shotgun (WGS) entry which is preliminary data.</text>
</comment>
<evidence type="ECO:0000259" key="7">
    <source>
        <dbReference type="Pfam" id="PF00081"/>
    </source>
</evidence>
<dbReference type="PANTHER" id="PTHR43595">
    <property type="entry name" value="37S RIBOSOMAL PROTEIN S26, MITOCHONDRIAL"/>
    <property type="match status" value="1"/>
</dbReference>
<organism evidence="9 10">
    <name type="scientific">Diplocloster agilis</name>
    <dbReference type="NCBI Taxonomy" id="2850323"/>
    <lineage>
        <taxon>Bacteria</taxon>
        <taxon>Bacillati</taxon>
        <taxon>Bacillota</taxon>
        <taxon>Clostridia</taxon>
        <taxon>Lachnospirales</taxon>
        <taxon>Lachnospiraceae</taxon>
        <taxon>Diplocloster</taxon>
    </lineage>
</organism>
<dbReference type="SUPFAM" id="SSF46609">
    <property type="entry name" value="Fe,Mn superoxide dismutase (SOD), N-terminal domain"/>
    <property type="match status" value="1"/>
</dbReference>
<evidence type="ECO:0000256" key="1">
    <source>
        <dbReference type="ARBA" id="ARBA00008714"/>
    </source>
</evidence>
<feature type="binding site" evidence="5">
    <location>
        <position position="169"/>
    </location>
    <ligand>
        <name>Mn(2+)</name>
        <dbReference type="ChEBI" id="CHEBI:29035"/>
    </ligand>
</feature>
<feature type="binding site" evidence="5">
    <location>
        <position position="87"/>
    </location>
    <ligand>
        <name>Mn(2+)</name>
        <dbReference type="ChEBI" id="CHEBI:29035"/>
    </ligand>
</feature>
<dbReference type="InterPro" id="IPR036314">
    <property type="entry name" value="SOD_C_sf"/>
</dbReference>
<dbReference type="GO" id="GO:0004784">
    <property type="term" value="F:superoxide dismutase activity"/>
    <property type="evidence" value="ECO:0007669"/>
    <property type="project" value="UniProtKB-EC"/>
</dbReference>
<dbReference type="GO" id="GO:0005737">
    <property type="term" value="C:cytoplasm"/>
    <property type="evidence" value="ECO:0007669"/>
    <property type="project" value="TreeGrafter"/>
</dbReference>
<keyword evidence="3 5" id="KW-0479">Metal-binding</keyword>
<dbReference type="InterPro" id="IPR001189">
    <property type="entry name" value="Mn/Fe_SOD"/>
</dbReference>
<dbReference type="EC" id="1.15.1.1" evidence="2 6"/>
<comment type="catalytic activity">
    <reaction evidence="6">
        <text>2 superoxide + 2 H(+) = H2O2 + O2</text>
        <dbReference type="Rhea" id="RHEA:20696"/>
        <dbReference type="ChEBI" id="CHEBI:15378"/>
        <dbReference type="ChEBI" id="CHEBI:15379"/>
        <dbReference type="ChEBI" id="CHEBI:16240"/>
        <dbReference type="ChEBI" id="CHEBI:18421"/>
        <dbReference type="EC" id="1.15.1.1"/>
    </reaction>
</comment>
<accession>A0A949NI10</accession>
<dbReference type="Proteomes" id="UP000712157">
    <property type="component" value="Unassembled WGS sequence"/>
</dbReference>
<comment type="function">
    <text evidence="6">Destroys radicals which are normally produced within the cells and which are toxic to biological systems.</text>
</comment>
<dbReference type="InterPro" id="IPR019833">
    <property type="entry name" value="Mn/Fe_SOD_BS"/>
</dbReference>
<keyword evidence="10" id="KW-1185">Reference proteome</keyword>
<evidence type="ECO:0000259" key="8">
    <source>
        <dbReference type="Pfam" id="PF02777"/>
    </source>
</evidence>
<evidence type="ECO:0000313" key="10">
    <source>
        <dbReference type="Proteomes" id="UP000712157"/>
    </source>
</evidence>
<dbReference type="GO" id="GO:0046872">
    <property type="term" value="F:metal ion binding"/>
    <property type="evidence" value="ECO:0007669"/>
    <property type="project" value="UniProtKB-KW"/>
</dbReference>
<sequence length="205" mass="23874">MNQQHYPFTLPPLPYTYDALEPAIDMETLHFHHDKHFKTYVDNLNKALENHPEYHDWTLPMLLSRLDELPEDLQKPVRNNGGGVLNHAMYFDSMRPGKNEPSGAVRFAIESQYGSVDHWKSEMKTAALGQFGSGYAWLVKDENQHLKVINLPNQDSPLTYGYCPLLLVDVWEHAYYLKYQNLRADYVDAWFGLINWDVVNSRFAE</sequence>
<evidence type="ECO:0000256" key="4">
    <source>
        <dbReference type="ARBA" id="ARBA00023002"/>
    </source>
</evidence>
<dbReference type="Pfam" id="PF00081">
    <property type="entry name" value="Sod_Fe_N"/>
    <property type="match status" value="1"/>
</dbReference>
<dbReference type="RefSeq" id="WP_238721624.1">
    <property type="nucleotide sequence ID" value="NZ_JAHQCW010000015.1"/>
</dbReference>
<feature type="binding site" evidence="5">
    <location>
        <position position="32"/>
    </location>
    <ligand>
        <name>Mn(2+)</name>
        <dbReference type="ChEBI" id="CHEBI:29035"/>
    </ligand>
</feature>
<dbReference type="AlphaFoldDB" id="A0A949NI10"/>
<proteinExistence type="inferred from homology"/>
<dbReference type="PROSITE" id="PS00088">
    <property type="entry name" value="SOD_MN"/>
    <property type="match status" value="1"/>
</dbReference>
<dbReference type="Gene3D" id="3.55.40.20">
    <property type="entry name" value="Iron/manganese superoxide dismutase, C-terminal domain"/>
    <property type="match status" value="1"/>
</dbReference>
<evidence type="ECO:0000256" key="6">
    <source>
        <dbReference type="RuleBase" id="RU000414"/>
    </source>
</evidence>